<dbReference type="Pfam" id="PF15305">
    <property type="entry name" value="IFT43"/>
    <property type="match status" value="1"/>
</dbReference>
<dbReference type="InterPro" id="IPR029302">
    <property type="entry name" value="IFT43"/>
</dbReference>
<dbReference type="PANTHER" id="PTHR33724:SF1">
    <property type="entry name" value="INTRAFLAGELLAR TRANSPORT PROTEIN 43 HOMOLOG"/>
    <property type="match status" value="1"/>
</dbReference>
<proteinExistence type="inferred from homology"/>
<evidence type="ECO:0000313" key="4">
    <source>
        <dbReference type="EMBL" id="CAF0846711.1"/>
    </source>
</evidence>
<evidence type="ECO:0008006" key="7">
    <source>
        <dbReference type="Google" id="ProtNLM"/>
    </source>
</evidence>
<evidence type="ECO:0000256" key="1">
    <source>
        <dbReference type="ARBA" id="ARBA00007563"/>
    </source>
</evidence>
<dbReference type="GO" id="GO:0005929">
    <property type="term" value="C:cilium"/>
    <property type="evidence" value="ECO:0007669"/>
    <property type="project" value="TreeGrafter"/>
</dbReference>
<dbReference type="EMBL" id="CAJOBD010000848">
    <property type="protein sequence ID" value="CAF3727198.1"/>
    <property type="molecule type" value="Genomic_DNA"/>
</dbReference>
<dbReference type="AlphaFoldDB" id="A0A813W7D4"/>
<dbReference type="Proteomes" id="UP000663836">
    <property type="component" value="Unassembled WGS sequence"/>
</dbReference>
<feature type="compositionally biased region" description="Basic and acidic residues" evidence="3">
    <location>
        <begin position="1"/>
        <end position="13"/>
    </location>
</feature>
<reference evidence="4" key="1">
    <citation type="submission" date="2021-02" db="EMBL/GenBank/DDBJ databases">
        <authorList>
            <person name="Nowell W R."/>
        </authorList>
    </citation>
    <scope>NUCLEOTIDE SEQUENCE</scope>
</reference>
<dbReference type="GO" id="GO:0035721">
    <property type="term" value="P:intraciliary retrograde transport"/>
    <property type="evidence" value="ECO:0007669"/>
    <property type="project" value="TreeGrafter"/>
</dbReference>
<comment type="similarity">
    <text evidence="1">Belongs to the IFT43 family.</text>
</comment>
<dbReference type="PANTHER" id="PTHR33724">
    <property type="entry name" value="INTRAFLAGELLAR TRANSPORT PROTEIN 43 HOMOLOG"/>
    <property type="match status" value="1"/>
</dbReference>
<evidence type="ECO:0000256" key="2">
    <source>
        <dbReference type="ARBA" id="ARBA00022794"/>
    </source>
</evidence>
<accession>A0A813W7D4</accession>
<gene>
    <name evidence="5" type="ORF">JBS370_LOCUS11177</name>
    <name evidence="4" type="ORF">ZHD862_LOCUS4664</name>
</gene>
<protein>
    <recommendedName>
        <fullName evidence="7">Intraflagellar transport protein 43 homolog</fullName>
    </recommendedName>
</protein>
<feature type="compositionally biased region" description="Polar residues" evidence="3">
    <location>
        <begin position="62"/>
        <end position="84"/>
    </location>
</feature>
<evidence type="ECO:0000313" key="5">
    <source>
        <dbReference type="EMBL" id="CAF3727198.1"/>
    </source>
</evidence>
<name>A0A813W7D4_9BILA</name>
<feature type="region of interest" description="Disordered" evidence="3">
    <location>
        <begin position="1"/>
        <end position="90"/>
    </location>
</feature>
<organism evidence="4 6">
    <name type="scientific">Rotaria sordida</name>
    <dbReference type="NCBI Taxonomy" id="392033"/>
    <lineage>
        <taxon>Eukaryota</taxon>
        <taxon>Metazoa</taxon>
        <taxon>Spiralia</taxon>
        <taxon>Gnathifera</taxon>
        <taxon>Rotifera</taxon>
        <taxon>Eurotatoria</taxon>
        <taxon>Bdelloidea</taxon>
        <taxon>Philodinida</taxon>
        <taxon>Philodinidae</taxon>
        <taxon>Rotaria</taxon>
    </lineage>
</organism>
<keyword evidence="2" id="KW-0970">Cilium biogenesis/degradation</keyword>
<feature type="compositionally biased region" description="Low complexity" evidence="3">
    <location>
        <begin position="41"/>
        <end position="54"/>
    </location>
</feature>
<dbReference type="GO" id="GO:0030991">
    <property type="term" value="C:intraciliary transport particle A"/>
    <property type="evidence" value="ECO:0007669"/>
    <property type="project" value="InterPro"/>
</dbReference>
<evidence type="ECO:0000313" key="6">
    <source>
        <dbReference type="Proteomes" id="UP000663864"/>
    </source>
</evidence>
<sequence length="201" mass="22594">MIDENRRRDDPPKSKSKKKSKGTAHVLDEPIDGTFDAMLESASKSTSFAASSKQKSGRKSITEATSGWSNDITGNDDSGDNTNIPPVIRRSNRRAAEEIIATDIPTIPMDEADNDNPMNMTLQVAVAPVFSANQLASFKEIEKDLSRERTSQHINPKIDIGILYHELHLQEQFNDEDQKLWNWDKIFVEIRNAITNPTIEQ</sequence>
<comment type="caution">
    <text evidence="4">The sequence shown here is derived from an EMBL/GenBank/DDBJ whole genome shotgun (WGS) entry which is preliminary data.</text>
</comment>
<evidence type="ECO:0000256" key="3">
    <source>
        <dbReference type="SAM" id="MobiDB-lite"/>
    </source>
</evidence>
<dbReference type="EMBL" id="CAJNOT010000116">
    <property type="protein sequence ID" value="CAF0846711.1"/>
    <property type="molecule type" value="Genomic_DNA"/>
</dbReference>
<dbReference type="Proteomes" id="UP000663864">
    <property type="component" value="Unassembled WGS sequence"/>
</dbReference>